<evidence type="ECO:0000256" key="11">
    <source>
        <dbReference type="ARBA" id="ARBA00022840"/>
    </source>
</evidence>
<dbReference type="Proteomes" id="UP001140206">
    <property type="component" value="Chromosome 3"/>
</dbReference>
<dbReference type="EMBL" id="JAMFTS010000003">
    <property type="protein sequence ID" value="KAJ4773233.1"/>
    <property type="molecule type" value="Genomic_DNA"/>
</dbReference>
<keyword evidence="8" id="KW-0732">Signal</keyword>
<feature type="transmembrane region" description="Helical" evidence="20">
    <location>
        <begin position="171"/>
        <end position="194"/>
    </location>
</feature>
<dbReference type="FunFam" id="1.10.510.10:FF:000468">
    <property type="entry name" value="PTI1-like tyrosine-protein kinase 3"/>
    <property type="match status" value="1"/>
</dbReference>
<dbReference type="Pfam" id="PF23577">
    <property type="entry name" value="LysM_RLK"/>
    <property type="match status" value="1"/>
</dbReference>
<keyword evidence="12 20" id="KW-1133">Transmembrane helix</keyword>
<evidence type="ECO:0000256" key="5">
    <source>
        <dbReference type="ARBA" id="ARBA00022669"/>
    </source>
</evidence>
<comment type="caution">
    <text evidence="22">The sequence shown here is derived from an EMBL/GenBank/DDBJ whole genome shotgun (WGS) entry which is preliminary data.</text>
</comment>
<proteinExistence type="predicted"/>
<dbReference type="InterPro" id="IPR008271">
    <property type="entry name" value="Ser/Thr_kinase_AS"/>
</dbReference>
<dbReference type="Pfam" id="PF07714">
    <property type="entry name" value="PK_Tyr_Ser-Thr"/>
    <property type="match status" value="1"/>
</dbReference>
<keyword evidence="6" id="KW-0808">Transferase</keyword>
<dbReference type="PROSITE" id="PS00107">
    <property type="entry name" value="PROTEIN_KINASE_ATP"/>
    <property type="match status" value="1"/>
</dbReference>
<evidence type="ECO:0000256" key="15">
    <source>
        <dbReference type="ARBA" id="ARBA00023170"/>
    </source>
</evidence>
<evidence type="ECO:0000313" key="23">
    <source>
        <dbReference type="Proteomes" id="UP001140206"/>
    </source>
</evidence>
<evidence type="ECO:0000256" key="9">
    <source>
        <dbReference type="ARBA" id="ARBA00022741"/>
    </source>
</evidence>
<dbReference type="EC" id="2.7.11.1" evidence="2"/>
<dbReference type="GO" id="GO:0008061">
    <property type="term" value="F:chitin binding"/>
    <property type="evidence" value="ECO:0007669"/>
    <property type="project" value="UniProtKB-KW"/>
</dbReference>
<accession>A0AAV8DUX4</accession>
<evidence type="ECO:0000256" key="10">
    <source>
        <dbReference type="ARBA" id="ARBA00022777"/>
    </source>
</evidence>
<comment type="subcellular location">
    <subcellularLocation>
        <location evidence="1">Cell membrane</location>
        <topology evidence="1">Single-pass membrane protein</topology>
    </subcellularLocation>
</comment>
<dbReference type="InterPro" id="IPR017441">
    <property type="entry name" value="Protein_kinase_ATP_BS"/>
</dbReference>
<dbReference type="PROSITE" id="PS00108">
    <property type="entry name" value="PROTEIN_KINASE_ST"/>
    <property type="match status" value="1"/>
</dbReference>
<keyword evidence="15" id="KW-0675">Receptor</keyword>
<feature type="domain" description="Protein kinase" evidence="21">
    <location>
        <begin position="252"/>
        <end position="526"/>
    </location>
</feature>
<protein>
    <recommendedName>
        <fullName evidence="2">non-specific serine/threonine protein kinase</fullName>
        <ecNumber evidence="2">2.7.11.1</ecNumber>
    </recommendedName>
</protein>
<keyword evidence="14" id="KW-1015">Disulfide bond</keyword>
<reference evidence="22" key="1">
    <citation type="submission" date="2022-08" db="EMBL/GenBank/DDBJ databases">
        <authorList>
            <person name="Marques A."/>
        </authorList>
    </citation>
    <scope>NUCLEOTIDE SEQUENCE</scope>
    <source>
        <strain evidence="22">RhyPub2mFocal</strain>
        <tissue evidence="22">Leaves</tissue>
    </source>
</reference>
<evidence type="ECO:0000256" key="13">
    <source>
        <dbReference type="ARBA" id="ARBA00023136"/>
    </source>
</evidence>
<comment type="catalytic activity">
    <reaction evidence="18">
        <text>L-seryl-[protein] + ATP = O-phospho-L-seryl-[protein] + ADP + H(+)</text>
        <dbReference type="Rhea" id="RHEA:17989"/>
        <dbReference type="Rhea" id="RHEA-COMP:9863"/>
        <dbReference type="Rhea" id="RHEA-COMP:11604"/>
        <dbReference type="ChEBI" id="CHEBI:15378"/>
        <dbReference type="ChEBI" id="CHEBI:29999"/>
        <dbReference type="ChEBI" id="CHEBI:30616"/>
        <dbReference type="ChEBI" id="CHEBI:83421"/>
        <dbReference type="ChEBI" id="CHEBI:456216"/>
        <dbReference type="EC" id="2.7.11.1"/>
    </reaction>
</comment>
<dbReference type="PANTHER" id="PTHR46204">
    <property type="entry name" value="CHITIN ELICITOR RECEPTOR KINASE 1-RELATED"/>
    <property type="match status" value="1"/>
</dbReference>
<keyword evidence="23" id="KW-1185">Reference proteome</keyword>
<dbReference type="InterPro" id="IPR057097">
    <property type="entry name" value="LysM_RLK3/10"/>
</dbReference>
<keyword evidence="3" id="KW-1003">Cell membrane</keyword>
<dbReference type="GO" id="GO:0045087">
    <property type="term" value="P:innate immune response"/>
    <property type="evidence" value="ECO:0007669"/>
    <property type="project" value="InterPro"/>
</dbReference>
<evidence type="ECO:0000256" key="1">
    <source>
        <dbReference type="ARBA" id="ARBA00004162"/>
    </source>
</evidence>
<dbReference type="InterPro" id="IPR000719">
    <property type="entry name" value="Prot_kinase_dom"/>
</dbReference>
<evidence type="ECO:0000313" key="22">
    <source>
        <dbReference type="EMBL" id="KAJ4773233.1"/>
    </source>
</evidence>
<dbReference type="GO" id="GO:0005524">
    <property type="term" value="F:ATP binding"/>
    <property type="evidence" value="ECO:0007669"/>
    <property type="project" value="UniProtKB-UniRule"/>
</dbReference>
<keyword evidence="10" id="KW-0418">Kinase</keyword>
<dbReference type="Gene3D" id="1.10.510.10">
    <property type="entry name" value="Transferase(Phosphotransferase) domain 1"/>
    <property type="match status" value="1"/>
</dbReference>
<dbReference type="CDD" id="cd14066">
    <property type="entry name" value="STKc_IRAK"/>
    <property type="match status" value="1"/>
</dbReference>
<dbReference type="GO" id="GO:0019199">
    <property type="term" value="F:transmembrane receptor protein kinase activity"/>
    <property type="evidence" value="ECO:0007669"/>
    <property type="project" value="InterPro"/>
</dbReference>
<name>A0AAV8DUX4_9POAL</name>
<evidence type="ECO:0000256" key="20">
    <source>
        <dbReference type="SAM" id="Phobius"/>
    </source>
</evidence>
<evidence type="ECO:0000256" key="14">
    <source>
        <dbReference type="ARBA" id="ARBA00023157"/>
    </source>
</evidence>
<organism evidence="22 23">
    <name type="scientific">Rhynchospora pubera</name>
    <dbReference type="NCBI Taxonomy" id="906938"/>
    <lineage>
        <taxon>Eukaryota</taxon>
        <taxon>Viridiplantae</taxon>
        <taxon>Streptophyta</taxon>
        <taxon>Embryophyta</taxon>
        <taxon>Tracheophyta</taxon>
        <taxon>Spermatophyta</taxon>
        <taxon>Magnoliopsida</taxon>
        <taxon>Liliopsida</taxon>
        <taxon>Poales</taxon>
        <taxon>Cyperaceae</taxon>
        <taxon>Cyperoideae</taxon>
        <taxon>Rhynchosporeae</taxon>
        <taxon>Rhynchospora</taxon>
    </lineage>
</organism>
<dbReference type="InterPro" id="IPR044812">
    <property type="entry name" value="CERK1/LYK3-like"/>
</dbReference>
<keyword evidence="11 19" id="KW-0067">ATP-binding</keyword>
<dbReference type="GO" id="GO:0005886">
    <property type="term" value="C:plasma membrane"/>
    <property type="evidence" value="ECO:0007669"/>
    <property type="project" value="UniProtKB-SubCell"/>
</dbReference>
<comment type="catalytic activity">
    <reaction evidence="17">
        <text>L-threonyl-[protein] + ATP = O-phospho-L-threonyl-[protein] + ADP + H(+)</text>
        <dbReference type="Rhea" id="RHEA:46608"/>
        <dbReference type="Rhea" id="RHEA-COMP:11060"/>
        <dbReference type="Rhea" id="RHEA-COMP:11605"/>
        <dbReference type="ChEBI" id="CHEBI:15378"/>
        <dbReference type="ChEBI" id="CHEBI:30013"/>
        <dbReference type="ChEBI" id="CHEBI:30616"/>
        <dbReference type="ChEBI" id="CHEBI:61977"/>
        <dbReference type="ChEBI" id="CHEBI:456216"/>
        <dbReference type="EC" id="2.7.11.1"/>
    </reaction>
</comment>
<evidence type="ECO:0000256" key="19">
    <source>
        <dbReference type="PROSITE-ProRule" id="PRU10141"/>
    </source>
</evidence>
<keyword evidence="7 20" id="KW-0812">Transmembrane</keyword>
<evidence type="ECO:0000256" key="18">
    <source>
        <dbReference type="ARBA" id="ARBA00048679"/>
    </source>
</evidence>
<keyword evidence="13 20" id="KW-0472">Membrane</keyword>
<sequence>MTPEEILLFNPGIKDTNYLEDGDRVNVNFSCDCIDNSFLGHTFQYNMQRGDYYKRVSQMYASLTSTYFLAKFNWYSPDSVPTRATINVTVNCSCGDQSISNQYGLFVTYPLQADENSRSVASEFNLSAAVVDEYNRGTNFSSEGGILYVPTHDQNGSYRPLFSKRSKPGRVITGIVIGIIAILLSIGFFSYYLFKRRKANKLCLQSEESSLPQGKSTTIDWSVANAPPVAGLTIDKSVEFSYQELSQATSGFSRASKIGQGGFGSVFYAELRGEKAAIKKMGIQASKEFLAELKVLTHVHHLNLVKLIGYCIEGGLFLIYEYIENGNLSQHLNRSGQSPLSWGNRVQIALDSARGLEYIHEHTVPVYIHRDIKSDNILIDKNYRAKVADFGLTKLKEVESMYLSSKVAGTLGYMPPEYFIYGDVSPKVDVYAFGVVMYELISAKKAIIMPSSDSSSETKGLVRLFDDALSNANPKESLKELIDPRLGDEYPIDSILKMAQLAKECTRHEPRRRPFMKSMVVALMTLSSDSESWDIVNNPL</sequence>
<dbReference type="FunFam" id="3.30.200.20:FF:000468">
    <property type="entry name" value="LysM receptor kinase 2"/>
    <property type="match status" value="1"/>
</dbReference>
<keyword evidence="9 19" id="KW-0547">Nucleotide-binding</keyword>
<evidence type="ECO:0000256" key="7">
    <source>
        <dbReference type="ARBA" id="ARBA00022692"/>
    </source>
</evidence>
<dbReference type="PROSITE" id="PS50011">
    <property type="entry name" value="PROTEIN_KINASE_DOM"/>
    <property type="match status" value="1"/>
</dbReference>
<evidence type="ECO:0000256" key="12">
    <source>
        <dbReference type="ARBA" id="ARBA00022989"/>
    </source>
</evidence>
<evidence type="ECO:0000256" key="4">
    <source>
        <dbReference type="ARBA" id="ARBA00022527"/>
    </source>
</evidence>
<dbReference type="SUPFAM" id="SSF56112">
    <property type="entry name" value="Protein kinase-like (PK-like)"/>
    <property type="match status" value="1"/>
</dbReference>
<evidence type="ECO:0000256" key="6">
    <source>
        <dbReference type="ARBA" id="ARBA00022679"/>
    </source>
</evidence>
<dbReference type="GO" id="GO:0004674">
    <property type="term" value="F:protein serine/threonine kinase activity"/>
    <property type="evidence" value="ECO:0007669"/>
    <property type="project" value="UniProtKB-KW"/>
</dbReference>
<evidence type="ECO:0000256" key="2">
    <source>
        <dbReference type="ARBA" id="ARBA00012513"/>
    </source>
</evidence>
<evidence type="ECO:0000256" key="3">
    <source>
        <dbReference type="ARBA" id="ARBA00022475"/>
    </source>
</evidence>
<dbReference type="InterPro" id="IPR011009">
    <property type="entry name" value="Kinase-like_dom_sf"/>
</dbReference>
<evidence type="ECO:0000256" key="16">
    <source>
        <dbReference type="ARBA" id="ARBA00023180"/>
    </source>
</evidence>
<dbReference type="Gene3D" id="3.30.200.20">
    <property type="entry name" value="Phosphorylase Kinase, domain 1"/>
    <property type="match status" value="1"/>
</dbReference>
<keyword evidence="16" id="KW-0325">Glycoprotein</keyword>
<keyword evidence="5" id="KW-0147">Chitin-binding</keyword>
<dbReference type="AlphaFoldDB" id="A0AAV8DUX4"/>
<evidence type="ECO:0000256" key="8">
    <source>
        <dbReference type="ARBA" id="ARBA00022729"/>
    </source>
</evidence>
<evidence type="ECO:0000259" key="21">
    <source>
        <dbReference type="PROSITE" id="PS50011"/>
    </source>
</evidence>
<feature type="binding site" evidence="19">
    <location>
        <position position="280"/>
    </location>
    <ligand>
        <name>ATP</name>
        <dbReference type="ChEBI" id="CHEBI:30616"/>
    </ligand>
</feature>
<gene>
    <name evidence="22" type="ORF">LUZ62_057490</name>
</gene>
<dbReference type="InterPro" id="IPR001245">
    <property type="entry name" value="Ser-Thr/Tyr_kinase_cat_dom"/>
</dbReference>
<keyword evidence="4" id="KW-0723">Serine/threonine-protein kinase</keyword>
<dbReference type="PANTHER" id="PTHR46204:SF2">
    <property type="entry name" value="CHITIN ELICITOR RECEPTOR KINASE 1"/>
    <property type="match status" value="1"/>
</dbReference>
<dbReference type="SMART" id="SM00220">
    <property type="entry name" value="S_TKc"/>
    <property type="match status" value="1"/>
</dbReference>
<evidence type="ECO:0000256" key="17">
    <source>
        <dbReference type="ARBA" id="ARBA00047899"/>
    </source>
</evidence>